<dbReference type="SUPFAM" id="SSF56496">
    <property type="entry name" value="Fibrinogen C-terminal domain-like"/>
    <property type="match status" value="1"/>
</dbReference>
<organism evidence="3 4">
    <name type="scientific">Mytilus coruscus</name>
    <name type="common">Sea mussel</name>
    <dbReference type="NCBI Taxonomy" id="42192"/>
    <lineage>
        <taxon>Eukaryota</taxon>
        <taxon>Metazoa</taxon>
        <taxon>Spiralia</taxon>
        <taxon>Lophotrochozoa</taxon>
        <taxon>Mollusca</taxon>
        <taxon>Bivalvia</taxon>
        <taxon>Autobranchia</taxon>
        <taxon>Pteriomorphia</taxon>
        <taxon>Mytilida</taxon>
        <taxon>Mytiloidea</taxon>
        <taxon>Mytilidae</taxon>
        <taxon>Mytilinae</taxon>
        <taxon>Mytilus</taxon>
    </lineage>
</organism>
<dbReference type="GO" id="GO:0005615">
    <property type="term" value="C:extracellular space"/>
    <property type="evidence" value="ECO:0007669"/>
    <property type="project" value="TreeGrafter"/>
</dbReference>
<dbReference type="PROSITE" id="PS00514">
    <property type="entry name" value="FIBRINOGEN_C_1"/>
    <property type="match status" value="1"/>
</dbReference>
<dbReference type="EMBL" id="CACVKT020002839">
    <property type="protein sequence ID" value="CAC5380085.1"/>
    <property type="molecule type" value="Genomic_DNA"/>
</dbReference>
<proteinExistence type="predicted"/>
<protein>
    <recommendedName>
        <fullName evidence="2">Fibrinogen C-terminal domain-containing protein</fullName>
    </recommendedName>
</protein>
<keyword evidence="1" id="KW-1015">Disulfide bond</keyword>
<dbReference type="CDD" id="cd00087">
    <property type="entry name" value="FReD"/>
    <property type="match status" value="1"/>
</dbReference>
<evidence type="ECO:0000313" key="4">
    <source>
        <dbReference type="Proteomes" id="UP000507470"/>
    </source>
</evidence>
<dbReference type="Pfam" id="PF00147">
    <property type="entry name" value="Fibrinogen_C"/>
    <property type="match status" value="1"/>
</dbReference>
<dbReference type="AlphaFoldDB" id="A0A6J8B865"/>
<feature type="domain" description="Fibrinogen C-terminal" evidence="2">
    <location>
        <begin position="1"/>
        <end position="174"/>
    </location>
</feature>
<evidence type="ECO:0000313" key="3">
    <source>
        <dbReference type="EMBL" id="CAC5380085.1"/>
    </source>
</evidence>
<evidence type="ECO:0000259" key="2">
    <source>
        <dbReference type="PROSITE" id="PS51406"/>
    </source>
</evidence>
<dbReference type="InterPro" id="IPR002181">
    <property type="entry name" value="Fibrinogen_a/b/g_C_dom"/>
</dbReference>
<dbReference type="Gene3D" id="3.90.215.10">
    <property type="entry name" value="Gamma Fibrinogen, chain A, domain 1"/>
    <property type="match status" value="1"/>
</dbReference>
<dbReference type="OrthoDB" id="6154963at2759"/>
<dbReference type="SMART" id="SM00186">
    <property type="entry name" value="FBG"/>
    <property type="match status" value="1"/>
</dbReference>
<accession>A0A6J8B865</accession>
<dbReference type="Proteomes" id="UP000507470">
    <property type="component" value="Unassembled WGS sequence"/>
</dbReference>
<dbReference type="PANTHER" id="PTHR19143">
    <property type="entry name" value="FIBRINOGEN/TENASCIN/ANGIOPOEITIN"/>
    <property type="match status" value="1"/>
</dbReference>
<dbReference type="InterPro" id="IPR050373">
    <property type="entry name" value="Fibrinogen_C-term_domain"/>
</dbReference>
<dbReference type="InterPro" id="IPR020837">
    <property type="entry name" value="Fibrinogen_CS"/>
</dbReference>
<keyword evidence="4" id="KW-1185">Reference proteome</keyword>
<sequence length="174" mass="20215">MYNKVFQRIYDGSENFLRGWHLYEDGFGDINGEFWIGNKYLHILTQVPTELRIDLMAWDNEKRYAKYSSFVIGDAESKYTLSVDRFSGDAGDGLDYHHGQKFSTFDQDNTKTGTKCAARNKGAWWYSNCSYSSLNGEYLKTNGRADENMGINWEKFNGDYYSLKSASMMLRRKT</sequence>
<evidence type="ECO:0000256" key="1">
    <source>
        <dbReference type="ARBA" id="ARBA00023157"/>
    </source>
</evidence>
<reference evidence="3 4" key="1">
    <citation type="submission" date="2020-06" db="EMBL/GenBank/DDBJ databases">
        <authorList>
            <person name="Li R."/>
            <person name="Bekaert M."/>
        </authorList>
    </citation>
    <scope>NUCLEOTIDE SEQUENCE [LARGE SCALE GENOMIC DNA]</scope>
    <source>
        <strain evidence="4">wild</strain>
    </source>
</reference>
<dbReference type="InterPro" id="IPR014716">
    <property type="entry name" value="Fibrinogen_a/b/g_C_1"/>
</dbReference>
<gene>
    <name evidence="3" type="ORF">MCOR_16077</name>
</gene>
<dbReference type="PROSITE" id="PS51406">
    <property type="entry name" value="FIBRINOGEN_C_2"/>
    <property type="match status" value="1"/>
</dbReference>
<name>A0A6J8B865_MYTCO</name>
<dbReference type="InterPro" id="IPR036056">
    <property type="entry name" value="Fibrinogen-like_C"/>
</dbReference>